<protein>
    <submittedName>
        <fullName evidence="1">Uncharacterized protein</fullName>
    </submittedName>
</protein>
<accession>A0AAV7G5V7</accession>
<dbReference type="AlphaFoldDB" id="A0AAV7G5V7"/>
<sequence length="192" mass="20913">MTTYTASLDSFKAILLLSATPPLAGSYLGGRISAPYVGAAGPSTSRPYILPLDRRRAGRRCTCVGFLSRGRSMEVLKRSVLASDLGAGGEVCRSRPPLRARSEEGGLDLSPIVHVVSAMLSGNDNFLAGLRLWLSISAIDNKNPWPKEFLILFISHMQLRNLTLHCPIENWRAAINIVLRRMGVKSNLLLIG</sequence>
<evidence type="ECO:0000313" key="2">
    <source>
        <dbReference type="Proteomes" id="UP000775213"/>
    </source>
</evidence>
<name>A0AAV7G5V7_DENCH</name>
<dbReference type="Proteomes" id="UP000775213">
    <property type="component" value="Unassembled WGS sequence"/>
</dbReference>
<comment type="caution">
    <text evidence="1">The sequence shown here is derived from an EMBL/GenBank/DDBJ whole genome shotgun (WGS) entry which is preliminary data.</text>
</comment>
<dbReference type="EMBL" id="JAGFBR010000013">
    <property type="protein sequence ID" value="KAH0457260.1"/>
    <property type="molecule type" value="Genomic_DNA"/>
</dbReference>
<organism evidence="1 2">
    <name type="scientific">Dendrobium chrysotoxum</name>
    <name type="common">Orchid</name>
    <dbReference type="NCBI Taxonomy" id="161865"/>
    <lineage>
        <taxon>Eukaryota</taxon>
        <taxon>Viridiplantae</taxon>
        <taxon>Streptophyta</taxon>
        <taxon>Embryophyta</taxon>
        <taxon>Tracheophyta</taxon>
        <taxon>Spermatophyta</taxon>
        <taxon>Magnoliopsida</taxon>
        <taxon>Liliopsida</taxon>
        <taxon>Asparagales</taxon>
        <taxon>Orchidaceae</taxon>
        <taxon>Epidendroideae</taxon>
        <taxon>Malaxideae</taxon>
        <taxon>Dendrobiinae</taxon>
        <taxon>Dendrobium</taxon>
    </lineage>
</organism>
<gene>
    <name evidence="1" type="ORF">IEQ34_015167</name>
</gene>
<evidence type="ECO:0000313" key="1">
    <source>
        <dbReference type="EMBL" id="KAH0457260.1"/>
    </source>
</evidence>
<proteinExistence type="predicted"/>
<keyword evidence="2" id="KW-1185">Reference proteome</keyword>
<reference evidence="1 2" key="1">
    <citation type="journal article" date="2021" name="Hortic Res">
        <title>Chromosome-scale assembly of the Dendrobium chrysotoxum genome enhances the understanding of orchid evolution.</title>
        <authorList>
            <person name="Zhang Y."/>
            <person name="Zhang G.Q."/>
            <person name="Zhang D."/>
            <person name="Liu X.D."/>
            <person name="Xu X.Y."/>
            <person name="Sun W.H."/>
            <person name="Yu X."/>
            <person name="Zhu X."/>
            <person name="Wang Z.W."/>
            <person name="Zhao X."/>
            <person name="Zhong W.Y."/>
            <person name="Chen H."/>
            <person name="Yin W.L."/>
            <person name="Huang T."/>
            <person name="Niu S.C."/>
            <person name="Liu Z.J."/>
        </authorList>
    </citation>
    <scope>NUCLEOTIDE SEQUENCE [LARGE SCALE GENOMIC DNA]</scope>
    <source>
        <strain evidence="1">Lindl</strain>
    </source>
</reference>